<evidence type="ECO:0000259" key="2">
    <source>
        <dbReference type="Pfam" id="PF09834"/>
    </source>
</evidence>
<proteinExistence type="predicted"/>
<gene>
    <name evidence="3" type="ORF">METZ01_LOCUS59622</name>
</gene>
<organism evidence="3">
    <name type="scientific">marine metagenome</name>
    <dbReference type="NCBI Taxonomy" id="408172"/>
    <lineage>
        <taxon>unclassified sequences</taxon>
        <taxon>metagenomes</taxon>
        <taxon>ecological metagenomes</taxon>
    </lineage>
</organism>
<feature type="domain" description="DUF2061" evidence="2">
    <location>
        <begin position="3"/>
        <end position="26"/>
    </location>
</feature>
<name>A0A381STW9_9ZZZZ</name>
<keyword evidence="1" id="KW-1133">Transmembrane helix</keyword>
<protein>
    <recommendedName>
        <fullName evidence="2">DUF2061 domain-containing protein</fullName>
    </recommendedName>
</protein>
<sequence>MITGLKVGGMEIVTKLIIYFLHERMWRIGWKKQSDKFHHSKKRSLYKAMTYRTIGTLDTFILAWIFTKSAATGSYVAIAEVFTKIIIYYFHERIWDRQKLGN</sequence>
<keyword evidence="1" id="KW-0812">Transmembrane</keyword>
<dbReference type="EMBL" id="UINC01003489">
    <property type="protein sequence ID" value="SVA06768.1"/>
    <property type="molecule type" value="Genomic_DNA"/>
</dbReference>
<feature type="transmembrane region" description="Helical" evidence="1">
    <location>
        <begin position="72"/>
        <end position="90"/>
    </location>
</feature>
<evidence type="ECO:0000256" key="1">
    <source>
        <dbReference type="SAM" id="Phobius"/>
    </source>
</evidence>
<feature type="domain" description="DUF2061" evidence="2">
    <location>
        <begin position="46"/>
        <end position="96"/>
    </location>
</feature>
<dbReference type="AlphaFoldDB" id="A0A381STW9"/>
<evidence type="ECO:0000313" key="3">
    <source>
        <dbReference type="EMBL" id="SVA06768.1"/>
    </source>
</evidence>
<dbReference type="Pfam" id="PF09834">
    <property type="entry name" value="DUF2061"/>
    <property type="match status" value="2"/>
</dbReference>
<keyword evidence="1" id="KW-0472">Membrane</keyword>
<dbReference type="InterPro" id="IPR018638">
    <property type="entry name" value="DUF2061_membrane"/>
</dbReference>
<accession>A0A381STW9</accession>
<feature type="transmembrane region" description="Helical" evidence="1">
    <location>
        <begin position="49"/>
        <end position="66"/>
    </location>
</feature>
<reference evidence="3" key="1">
    <citation type="submission" date="2018-05" db="EMBL/GenBank/DDBJ databases">
        <authorList>
            <person name="Lanie J.A."/>
            <person name="Ng W.-L."/>
            <person name="Kazmierczak K.M."/>
            <person name="Andrzejewski T.M."/>
            <person name="Davidsen T.M."/>
            <person name="Wayne K.J."/>
            <person name="Tettelin H."/>
            <person name="Glass J.I."/>
            <person name="Rusch D."/>
            <person name="Podicherti R."/>
            <person name="Tsui H.-C.T."/>
            <person name="Winkler M.E."/>
        </authorList>
    </citation>
    <scope>NUCLEOTIDE SEQUENCE</scope>
</reference>